<dbReference type="EMBL" id="ML119808">
    <property type="protein sequence ID" value="RPA73860.1"/>
    <property type="molecule type" value="Genomic_DNA"/>
</dbReference>
<protein>
    <submittedName>
        <fullName evidence="2">Uncharacterized protein</fullName>
    </submittedName>
</protein>
<proteinExistence type="predicted"/>
<accession>A0A3N4HPW0</accession>
<evidence type="ECO:0000313" key="3">
    <source>
        <dbReference type="Proteomes" id="UP000275078"/>
    </source>
</evidence>
<dbReference type="Proteomes" id="UP000275078">
    <property type="component" value="Unassembled WGS sequence"/>
</dbReference>
<organism evidence="2 3">
    <name type="scientific">Ascobolus immersus RN42</name>
    <dbReference type="NCBI Taxonomy" id="1160509"/>
    <lineage>
        <taxon>Eukaryota</taxon>
        <taxon>Fungi</taxon>
        <taxon>Dikarya</taxon>
        <taxon>Ascomycota</taxon>
        <taxon>Pezizomycotina</taxon>
        <taxon>Pezizomycetes</taxon>
        <taxon>Pezizales</taxon>
        <taxon>Ascobolaceae</taxon>
        <taxon>Ascobolus</taxon>
    </lineage>
</organism>
<evidence type="ECO:0000313" key="2">
    <source>
        <dbReference type="EMBL" id="RPA73860.1"/>
    </source>
</evidence>
<sequence length="345" mass="39282">MAASDQGDSPFEIPLTIMPLAGHSEQEIHLFGFPLEWSSDESNEGGSSPPPASRTQSPDDVETEDDIPGTPMKTPTPSPERDLEIFSFEKKEVHVLKDDKVELERFLEKTDRYFFAKAVGQEMADKWWDKVWEPVPREGSKKIIIRDRIKHNKSSETEKRLRGLKRAELMGDDQNLYAATKHLFMKSYMACSSGLDNSKGHIWQLDRSIDFSNAVPEAEVSDEKLKELFRIPPPICVRCRVRFFAPHLAVKYKVDGKDIFRTDIGAVDKDEVGRPETPPGAYEIFPRRAGPVEFWGCFLTSDVWDKLLHVPGRLFYEDLKKGRIVLNDEMYAKYDSGDIGGIEQG</sequence>
<dbReference type="AlphaFoldDB" id="A0A3N4HPW0"/>
<name>A0A3N4HPW0_ASCIM</name>
<keyword evidence="3" id="KW-1185">Reference proteome</keyword>
<reference evidence="2 3" key="1">
    <citation type="journal article" date="2018" name="Nat. Ecol. Evol.">
        <title>Pezizomycetes genomes reveal the molecular basis of ectomycorrhizal truffle lifestyle.</title>
        <authorList>
            <person name="Murat C."/>
            <person name="Payen T."/>
            <person name="Noel B."/>
            <person name="Kuo A."/>
            <person name="Morin E."/>
            <person name="Chen J."/>
            <person name="Kohler A."/>
            <person name="Krizsan K."/>
            <person name="Balestrini R."/>
            <person name="Da Silva C."/>
            <person name="Montanini B."/>
            <person name="Hainaut M."/>
            <person name="Levati E."/>
            <person name="Barry K.W."/>
            <person name="Belfiori B."/>
            <person name="Cichocki N."/>
            <person name="Clum A."/>
            <person name="Dockter R.B."/>
            <person name="Fauchery L."/>
            <person name="Guy J."/>
            <person name="Iotti M."/>
            <person name="Le Tacon F."/>
            <person name="Lindquist E.A."/>
            <person name="Lipzen A."/>
            <person name="Malagnac F."/>
            <person name="Mello A."/>
            <person name="Molinier V."/>
            <person name="Miyauchi S."/>
            <person name="Poulain J."/>
            <person name="Riccioni C."/>
            <person name="Rubini A."/>
            <person name="Sitrit Y."/>
            <person name="Splivallo R."/>
            <person name="Traeger S."/>
            <person name="Wang M."/>
            <person name="Zifcakova L."/>
            <person name="Wipf D."/>
            <person name="Zambonelli A."/>
            <person name="Paolocci F."/>
            <person name="Nowrousian M."/>
            <person name="Ottonello S."/>
            <person name="Baldrian P."/>
            <person name="Spatafora J.W."/>
            <person name="Henrissat B."/>
            <person name="Nagy L.G."/>
            <person name="Aury J.M."/>
            <person name="Wincker P."/>
            <person name="Grigoriev I.V."/>
            <person name="Bonfante P."/>
            <person name="Martin F.M."/>
        </authorList>
    </citation>
    <scope>NUCLEOTIDE SEQUENCE [LARGE SCALE GENOMIC DNA]</scope>
    <source>
        <strain evidence="2 3">RN42</strain>
    </source>
</reference>
<gene>
    <name evidence="2" type="ORF">BJ508DRAFT_333630</name>
</gene>
<feature type="region of interest" description="Disordered" evidence="1">
    <location>
        <begin position="31"/>
        <end position="81"/>
    </location>
</feature>
<evidence type="ECO:0000256" key="1">
    <source>
        <dbReference type="SAM" id="MobiDB-lite"/>
    </source>
</evidence>